<feature type="active site" description="4-aspartylphosphate intermediate" evidence="10">
    <location>
        <position position="508"/>
    </location>
</feature>
<dbReference type="InterPro" id="IPR032630">
    <property type="entry name" value="P_typ_ATPase_c"/>
</dbReference>
<dbReference type="Gene3D" id="2.70.150.10">
    <property type="entry name" value="Calcium-transporting ATPase, cytoplasmic transduction domain A"/>
    <property type="match status" value="1"/>
</dbReference>
<dbReference type="Pfam" id="PF13246">
    <property type="entry name" value="Cation_ATPase"/>
    <property type="match status" value="1"/>
</dbReference>
<dbReference type="PANTHER" id="PTHR24092">
    <property type="entry name" value="PROBABLE PHOSPHOLIPID-TRANSPORTING ATPASE"/>
    <property type="match status" value="1"/>
</dbReference>
<dbReference type="GO" id="GO:0045332">
    <property type="term" value="P:phospholipid translocation"/>
    <property type="evidence" value="ECO:0007669"/>
    <property type="project" value="TreeGrafter"/>
</dbReference>
<evidence type="ECO:0000313" key="18">
    <source>
        <dbReference type="Proteomes" id="UP001244011"/>
    </source>
</evidence>
<feature type="binding site" evidence="11">
    <location>
        <position position="510"/>
    </location>
    <ligand>
        <name>ATP</name>
        <dbReference type="ChEBI" id="CHEBI:30616"/>
    </ligand>
</feature>
<feature type="compositionally biased region" description="Acidic residues" evidence="14">
    <location>
        <begin position="1462"/>
        <end position="1474"/>
    </location>
</feature>
<feature type="transmembrane region" description="Helical" evidence="13">
    <location>
        <begin position="1321"/>
        <end position="1346"/>
    </location>
</feature>
<evidence type="ECO:0000256" key="6">
    <source>
        <dbReference type="ARBA" id="ARBA00022842"/>
    </source>
</evidence>
<dbReference type="InterPro" id="IPR023298">
    <property type="entry name" value="ATPase_P-typ_TM_dom_sf"/>
</dbReference>
<dbReference type="EMBL" id="MU839006">
    <property type="protein sequence ID" value="KAK1768215.1"/>
    <property type="molecule type" value="Genomic_DNA"/>
</dbReference>
<dbReference type="Proteomes" id="UP001244011">
    <property type="component" value="Unassembled WGS sequence"/>
</dbReference>
<evidence type="ECO:0000256" key="1">
    <source>
        <dbReference type="ARBA" id="ARBA00004141"/>
    </source>
</evidence>
<dbReference type="Pfam" id="PF16212">
    <property type="entry name" value="PhoLip_ATPase_C"/>
    <property type="match status" value="1"/>
</dbReference>
<feature type="compositionally biased region" description="Low complexity" evidence="14">
    <location>
        <begin position="803"/>
        <end position="813"/>
    </location>
</feature>
<feature type="binding site" evidence="12">
    <location>
        <position position="510"/>
    </location>
    <ligand>
        <name>Mg(2+)</name>
        <dbReference type="ChEBI" id="CHEBI:18420"/>
    </ligand>
</feature>
<feature type="compositionally biased region" description="Low complexity" evidence="14">
    <location>
        <begin position="20"/>
        <end position="30"/>
    </location>
</feature>
<feature type="binding site" evidence="11">
    <location>
        <position position="1430"/>
    </location>
    <ligand>
        <name>ATP</name>
        <dbReference type="ChEBI" id="CHEBI:30616"/>
    </ligand>
</feature>
<evidence type="ECO:0000256" key="8">
    <source>
        <dbReference type="ARBA" id="ARBA00022989"/>
    </source>
</evidence>
<reference evidence="17" key="1">
    <citation type="submission" date="2023-06" db="EMBL/GenBank/DDBJ databases">
        <title>Genome-scale phylogeny and comparative genomics of the fungal order Sordariales.</title>
        <authorList>
            <consortium name="Lawrence Berkeley National Laboratory"/>
            <person name="Hensen N."/>
            <person name="Bonometti L."/>
            <person name="Westerberg I."/>
            <person name="Brannstrom I.O."/>
            <person name="Guillou S."/>
            <person name="Cros-Aarteil S."/>
            <person name="Calhoun S."/>
            <person name="Haridas S."/>
            <person name="Kuo A."/>
            <person name="Mondo S."/>
            <person name="Pangilinan J."/>
            <person name="Riley R."/>
            <person name="Labutti K."/>
            <person name="Andreopoulos B."/>
            <person name="Lipzen A."/>
            <person name="Chen C."/>
            <person name="Yanf M."/>
            <person name="Daum C."/>
            <person name="Ng V."/>
            <person name="Clum A."/>
            <person name="Steindorff A."/>
            <person name="Ohm R."/>
            <person name="Martin F."/>
            <person name="Silar P."/>
            <person name="Natvig D."/>
            <person name="Lalanne C."/>
            <person name="Gautier V."/>
            <person name="Ament-Velasquez S.L."/>
            <person name="Kruys A."/>
            <person name="Hutchinson M.I."/>
            <person name="Powell A.J."/>
            <person name="Barry K."/>
            <person name="Miller A.N."/>
            <person name="Grigoriev I.V."/>
            <person name="Debuchy R."/>
            <person name="Gladieux P."/>
            <person name="Thoren M.H."/>
            <person name="Johannesson H."/>
        </authorList>
    </citation>
    <scope>NUCLEOTIDE SEQUENCE</scope>
    <source>
        <strain evidence="17">8032-3</strain>
    </source>
</reference>
<feature type="binding site" evidence="11">
    <location>
        <position position="508"/>
    </location>
    <ligand>
        <name>ATP</name>
        <dbReference type="ChEBI" id="CHEBI:30616"/>
    </ligand>
</feature>
<keyword evidence="6 12" id="KW-0460">Magnesium</keyword>
<evidence type="ECO:0000256" key="7">
    <source>
        <dbReference type="ARBA" id="ARBA00022967"/>
    </source>
</evidence>
<dbReference type="InterPro" id="IPR006539">
    <property type="entry name" value="P-type_ATPase_IV"/>
</dbReference>
<dbReference type="InterPro" id="IPR018303">
    <property type="entry name" value="ATPase_P-typ_P_site"/>
</dbReference>
<evidence type="ECO:0000256" key="3">
    <source>
        <dbReference type="ARBA" id="ARBA00022723"/>
    </source>
</evidence>
<comment type="cofactor">
    <cofactor evidence="12">
        <name>Mg(2+)</name>
        <dbReference type="ChEBI" id="CHEBI:18420"/>
    </cofactor>
</comment>
<dbReference type="GO" id="GO:0006892">
    <property type="term" value="P:post-Golgi vesicle-mediated transport"/>
    <property type="evidence" value="ECO:0007669"/>
    <property type="project" value="TreeGrafter"/>
</dbReference>
<gene>
    <name evidence="17" type="ORF">QBC33DRAFT_450264</name>
</gene>
<feature type="binding site" evidence="11">
    <location>
        <position position="668"/>
    </location>
    <ligand>
        <name>ATP</name>
        <dbReference type="ChEBI" id="CHEBI:30616"/>
    </ligand>
</feature>
<proteinExistence type="inferred from homology"/>
<evidence type="ECO:0000256" key="14">
    <source>
        <dbReference type="SAM" id="MobiDB-lite"/>
    </source>
</evidence>
<dbReference type="PRINTS" id="PR00119">
    <property type="entry name" value="CATATPASE"/>
</dbReference>
<dbReference type="InterPro" id="IPR023214">
    <property type="entry name" value="HAD_sf"/>
</dbReference>
<keyword evidence="4 11" id="KW-0547">Nucleotide-binding</keyword>
<dbReference type="PROSITE" id="PS00154">
    <property type="entry name" value="ATPASE_E1_E2"/>
    <property type="match status" value="1"/>
</dbReference>
<keyword evidence="7 13" id="KW-1278">Translocase</keyword>
<dbReference type="SUPFAM" id="SSF81660">
    <property type="entry name" value="Metal cation-transporting ATPase, ATP-binding domain N"/>
    <property type="match status" value="1"/>
</dbReference>
<evidence type="ECO:0000256" key="2">
    <source>
        <dbReference type="ARBA" id="ARBA00022692"/>
    </source>
</evidence>
<keyword evidence="2 13" id="KW-0812">Transmembrane</keyword>
<comment type="caution">
    <text evidence="13">Lacks conserved residue(s) required for the propagation of feature annotation.</text>
</comment>
<evidence type="ECO:0000256" key="9">
    <source>
        <dbReference type="ARBA" id="ARBA00023136"/>
    </source>
</evidence>
<sequence length="1484" mass="163864">MNVDDGDTVASEEKGGAGRRAGPPGASAPGKRTKMGLKPRARAWYQHYVAELILRQKPLPPSKDGRRIPLRLDDDKPLIDERRGHAYISNVIRTSRYTVYNFLPKQLIFQFSRLANFYFLCVGVPQTIPGLSTTGSYTTILPLLFFVLLTVAKEGFDDWRRHRLDSVENARTATALRRASSSSAATAQAGRTGAAGTWFRFRRRLLGRLKLGATTKPYDPGNFRVVPADGEANDTGFEWTGVAWRDLRVGDVVRLARDDEVPADLVLLHADGENGLAYVETMALDGETNLKPRSVSPALDGCCGTVAGVARCAAEFVVEDPNPDLYRFDGRVVVGGGADGGQTLPLTLSEVVYRGCTLRNTASAVGIVINTGEECKIRRNANRHPTAKKPALERVANRIVITLAIYVVLLSVGCSMGYIIWRKSTERESWYLDNASVAFQEIIIGFAIQFNNVIPLALYISLEIVKIGQMIFLNSDTEMYDEVSDTPARCNTNTILENLGQIGYIFSDKTGTLTENVMKFRKLSIAGTAWLHDTDIDTGEDALPLDTKEEYNAKGKEMEYGMEMLPPKLERRSLGDSLRPTPTVVSPASPTSPEPGRRSSSHWRSTARPDHIQPELNTRDLIEYIRLKPDSPFAKRATQYLLAIALCHTCLPEMKDGELNFQAASPDELALVQAAMELGFVVVQRSTRTITLRVPDRDGAETQQVYEILDVIEFSSKRKRMTVVVRCPDGRIWLITKGADSAILPRLKMAHLALQKADEVRQSAEAEQELWRRSEAREPRNSFGGRPSLAIRRSIGLCPGVPGPSRRPSQNRSRSFETGSRLRKSEDRLRNSLTIRTVSLDVSYGARMPPPPYQGAAPTPDKFAFLEDPSVCDDSQIFTRCFRHLDEFATEGLRTLLYAQKYVPEQEYLYWKKGFDDATTSLVDRQERIEAAGELIEQSLELVGASAIEDKLQKRVPETIDRLRRANIKIWMLTGDKRETAINIAHSARVCLPGSDMYILDVTKGDLEAQLVGVMEDLQVLPGGTGGTGGSTLGHSVVVVDGQTLAAIDEPGAANLQVLFYSLIPTVDSVICCRASPGQKAHLVRAIRKSGSAERGSSSPWWSWWSWARTAPLTLAIGDGANDLAMLAEAHVGVGVSGREGLQAARVADYSVAQFRFLARLLLVHGRWSYSRTARFVLATFWKEMFFYLPTALYQRSNGYTGTSLYENWSLTVLNTLFTSLAVIVPGIWEQDLAPETLLAVPELYVYGQRDQGLNLGKYVGWMVAAAAEGVLVWFGCWAGHGYLGRVQDEGLYALGDLVFSVAIMWTNLKLLIIDTHYKTAIVLASFTITTGGWWAWNGFLSAAYFSAVSPYAVKGGFAITFGTDPAWWATLAVVLAVLAVAELGYRAVKRSLVVMGLWGWSRLSWATWGRLLRGGVGAGAVWSGEGVRNSVEEWGVEMWQEMERDAGVRDMLGKMSRDEKGEDEGEDVDECEDGNGNADGARC</sequence>
<evidence type="ECO:0000256" key="11">
    <source>
        <dbReference type="PIRSR" id="PIRSR606539-2"/>
    </source>
</evidence>
<feature type="domain" description="P-type ATPase C-terminal" evidence="16">
    <location>
        <begin position="1145"/>
        <end position="1393"/>
    </location>
</feature>
<keyword evidence="3 12" id="KW-0479">Metal-binding</keyword>
<comment type="subcellular location">
    <subcellularLocation>
        <location evidence="1 13">Membrane</location>
        <topology evidence="1 13">Multi-pass membrane protein</topology>
    </subcellularLocation>
</comment>
<dbReference type="PANTHER" id="PTHR24092:SF174">
    <property type="entry name" value="PHOSPHOLIPID-TRANSPORTING ATPASE DNF3-RELATED"/>
    <property type="match status" value="1"/>
</dbReference>
<dbReference type="GO" id="GO:0000287">
    <property type="term" value="F:magnesium ion binding"/>
    <property type="evidence" value="ECO:0007669"/>
    <property type="project" value="UniProtKB-UniRule"/>
</dbReference>
<feature type="domain" description="P-type ATPase N-terminal" evidence="15">
    <location>
        <begin position="83"/>
        <end position="140"/>
    </location>
</feature>
<organism evidence="17 18">
    <name type="scientific">Phialemonium atrogriseum</name>
    <dbReference type="NCBI Taxonomy" id="1093897"/>
    <lineage>
        <taxon>Eukaryota</taxon>
        <taxon>Fungi</taxon>
        <taxon>Dikarya</taxon>
        <taxon>Ascomycota</taxon>
        <taxon>Pezizomycotina</taxon>
        <taxon>Sordariomycetes</taxon>
        <taxon>Sordariomycetidae</taxon>
        <taxon>Cephalothecales</taxon>
        <taxon>Cephalothecaceae</taxon>
        <taxon>Phialemonium</taxon>
    </lineage>
</organism>
<feature type="region of interest" description="Disordered" evidence="14">
    <location>
        <begin position="1454"/>
        <end position="1484"/>
    </location>
</feature>
<dbReference type="GeneID" id="85307743"/>
<dbReference type="InterPro" id="IPR008250">
    <property type="entry name" value="ATPase_P-typ_transduc_dom_A_sf"/>
</dbReference>
<dbReference type="Pfam" id="PF16209">
    <property type="entry name" value="PhoLip_ATPase_N"/>
    <property type="match status" value="1"/>
</dbReference>
<dbReference type="InterPro" id="IPR032631">
    <property type="entry name" value="P-type_ATPase_N"/>
</dbReference>
<feature type="compositionally biased region" description="Low complexity" evidence="14">
    <location>
        <begin position="580"/>
        <end position="591"/>
    </location>
</feature>
<comment type="similarity">
    <text evidence="13">Belongs to the cation transport ATPase (P-type) (TC 3.A.3) family. Type IV subfamily.</text>
</comment>
<evidence type="ECO:0000256" key="13">
    <source>
        <dbReference type="RuleBase" id="RU362033"/>
    </source>
</evidence>
<keyword evidence="8 13" id="KW-1133">Transmembrane helix</keyword>
<comment type="caution">
    <text evidence="17">The sequence shown here is derived from an EMBL/GenBank/DDBJ whole genome shotgun (WGS) entry which is preliminary data.</text>
</comment>
<evidence type="ECO:0000259" key="16">
    <source>
        <dbReference type="Pfam" id="PF16212"/>
    </source>
</evidence>
<dbReference type="GO" id="GO:0005886">
    <property type="term" value="C:plasma membrane"/>
    <property type="evidence" value="ECO:0007669"/>
    <property type="project" value="TreeGrafter"/>
</dbReference>
<feature type="region of interest" description="Disordered" evidence="14">
    <location>
        <begin position="797"/>
        <end position="824"/>
    </location>
</feature>
<dbReference type="GO" id="GO:0005524">
    <property type="term" value="F:ATP binding"/>
    <property type="evidence" value="ECO:0007669"/>
    <property type="project" value="UniProtKB-UniRule"/>
</dbReference>
<keyword evidence="5 11" id="KW-0067">ATP-binding</keyword>
<dbReference type="InterPro" id="IPR023299">
    <property type="entry name" value="ATPase_P-typ_cyto_dom_N"/>
</dbReference>
<feature type="region of interest" description="Disordered" evidence="14">
    <location>
        <begin position="1"/>
        <end position="35"/>
    </location>
</feature>
<feature type="binding site" evidence="11">
    <location>
        <position position="737"/>
    </location>
    <ligand>
        <name>ATP</name>
        <dbReference type="ChEBI" id="CHEBI:30616"/>
    </ligand>
</feature>
<feature type="transmembrane region" description="Helical" evidence="13">
    <location>
        <begin position="1366"/>
        <end position="1386"/>
    </location>
</feature>
<dbReference type="EC" id="7.6.2.1" evidence="13"/>
<protein>
    <recommendedName>
        <fullName evidence="13">Phospholipid-transporting ATPase</fullName>
        <ecNumber evidence="13">7.6.2.1</ecNumber>
    </recommendedName>
</protein>
<evidence type="ECO:0000256" key="4">
    <source>
        <dbReference type="ARBA" id="ARBA00022741"/>
    </source>
</evidence>
<evidence type="ECO:0000256" key="5">
    <source>
        <dbReference type="ARBA" id="ARBA00022840"/>
    </source>
</evidence>
<dbReference type="NCBIfam" id="TIGR01652">
    <property type="entry name" value="ATPase-Plipid"/>
    <property type="match status" value="1"/>
</dbReference>
<feature type="binding site" evidence="11">
    <location>
        <position position="714"/>
    </location>
    <ligand>
        <name>ATP</name>
        <dbReference type="ChEBI" id="CHEBI:30616"/>
    </ligand>
</feature>
<feature type="binding site" evidence="12">
    <location>
        <position position="508"/>
    </location>
    <ligand>
        <name>Mg(2+)</name>
        <dbReference type="ChEBI" id="CHEBI:18420"/>
    </ligand>
</feature>
<feature type="transmembrane region" description="Helical" evidence="13">
    <location>
        <begin position="1291"/>
        <end position="1309"/>
    </location>
</feature>
<dbReference type="RefSeq" id="XP_060284428.1">
    <property type="nucleotide sequence ID" value="XM_060424556.1"/>
</dbReference>
<keyword evidence="9 13" id="KW-0472">Membrane</keyword>
<dbReference type="FunFam" id="3.40.50.1000:FF:000001">
    <property type="entry name" value="Phospholipid-transporting ATPase IC"/>
    <property type="match status" value="1"/>
</dbReference>
<dbReference type="InterPro" id="IPR036412">
    <property type="entry name" value="HAD-like_sf"/>
</dbReference>
<name>A0AAJ0C143_9PEZI</name>
<dbReference type="SUPFAM" id="SSF81665">
    <property type="entry name" value="Calcium ATPase, transmembrane domain M"/>
    <property type="match status" value="1"/>
</dbReference>
<evidence type="ECO:0000259" key="15">
    <source>
        <dbReference type="Pfam" id="PF16209"/>
    </source>
</evidence>
<feature type="transmembrane region" description="Helical" evidence="13">
    <location>
        <begin position="399"/>
        <end position="421"/>
    </location>
</feature>
<dbReference type="GO" id="GO:0140326">
    <property type="term" value="F:ATPase-coupled intramembrane lipid transporter activity"/>
    <property type="evidence" value="ECO:0007669"/>
    <property type="project" value="UniProtKB-EC"/>
</dbReference>
<dbReference type="GO" id="GO:0032456">
    <property type="term" value="P:endocytic recycling"/>
    <property type="evidence" value="ECO:0007669"/>
    <property type="project" value="TreeGrafter"/>
</dbReference>
<dbReference type="SUPFAM" id="SSF56784">
    <property type="entry name" value="HAD-like"/>
    <property type="match status" value="1"/>
</dbReference>
<dbReference type="Gene3D" id="3.40.1110.10">
    <property type="entry name" value="Calcium-transporting ATPase, cytoplasmic domain N"/>
    <property type="match status" value="1"/>
</dbReference>
<feature type="region of interest" description="Disordered" evidence="14">
    <location>
        <begin position="572"/>
        <end position="612"/>
    </location>
</feature>
<dbReference type="SUPFAM" id="SSF81653">
    <property type="entry name" value="Calcium ATPase, transduction domain A"/>
    <property type="match status" value="1"/>
</dbReference>
<evidence type="ECO:0000256" key="12">
    <source>
        <dbReference type="PIRSR" id="PIRSR606539-3"/>
    </source>
</evidence>
<dbReference type="Gene3D" id="3.40.50.1000">
    <property type="entry name" value="HAD superfamily/HAD-like"/>
    <property type="match status" value="1"/>
</dbReference>
<feature type="transmembrane region" description="Helical" evidence="13">
    <location>
        <begin position="441"/>
        <end position="462"/>
    </location>
</feature>
<accession>A0AAJ0C143</accession>
<evidence type="ECO:0000256" key="10">
    <source>
        <dbReference type="PIRSR" id="PIRSR606539-1"/>
    </source>
</evidence>
<feature type="binding site" evidence="11">
    <location>
        <position position="509"/>
    </location>
    <ligand>
        <name>ATP</name>
        <dbReference type="ChEBI" id="CHEBI:30616"/>
    </ligand>
</feature>
<evidence type="ECO:0000313" key="17">
    <source>
        <dbReference type="EMBL" id="KAK1768215.1"/>
    </source>
</evidence>
<keyword evidence="18" id="KW-1185">Reference proteome</keyword>
<comment type="catalytic activity">
    <reaction evidence="13">
        <text>ATP + H2O + phospholipidSide 1 = ADP + phosphate + phospholipidSide 2.</text>
        <dbReference type="EC" id="7.6.2.1"/>
    </reaction>
</comment>
<dbReference type="GO" id="GO:0005802">
    <property type="term" value="C:trans-Golgi network"/>
    <property type="evidence" value="ECO:0007669"/>
    <property type="project" value="TreeGrafter"/>
</dbReference>